<dbReference type="InterPro" id="IPR019844">
    <property type="entry name" value="CSD_CS"/>
</dbReference>
<comment type="similarity">
    <text evidence="5">Belongs to the UNR family.</text>
</comment>
<feature type="region of interest" description="Disordered" evidence="6">
    <location>
        <begin position="1"/>
        <end position="22"/>
    </location>
</feature>
<dbReference type="PROSITE" id="PS00352">
    <property type="entry name" value="CSD_1"/>
    <property type="match status" value="3"/>
</dbReference>
<feature type="region of interest" description="Disordered" evidence="6">
    <location>
        <begin position="495"/>
        <end position="532"/>
    </location>
</feature>
<evidence type="ECO:0000256" key="4">
    <source>
        <dbReference type="ARBA" id="ARBA00022884"/>
    </source>
</evidence>
<reference evidence="9" key="1">
    <citation type="submission" date="2003-08" db="EMBL/GenBank/DDBJ databases">
        <authorList>
            <person name="Birren B."/>
            <person name="Nusbaum C."/>
            <person name="Abebe A."/>
            <person name="Abouelleil A."/>
            <person name="Adekoya E."/>
            <person name="Ait-zahra M."/>
            <person name="Allen N."/>
            <person name="Allen T."/>
            <person name="An P."/>
            <person name="Anderson M."/>
            <person name="Anderson S."/>
            <person name="Arachchi H."/>
            <person name="Armbruster J."/>
            <person name="Bachantsang P."/>
            <person name="Baldwin J."/>
            <person name="Barry A."/>
            <person name="Bayul T."/>
            <person name="Blitshsteyn B."/>
            <person name="Bloom T."/>
            <person name="Blye J."/>
            <person name="Boguslavskiy L."/>
            <person name="Borowsky M."/>
            <person name="Boukhgalter B."/>
            <person name="Brunache A."/>
            <person name="Butler J."/>
            <person name="Calixte N."/>
            <person name="Calvo S."/>
            <person name="Camarata J."/>
            <person name="Campo K."/>
            <person name="Chang J."/>
            <person name="Cheshatsang Y."/>
            <person name="Citroen M."/>
            <person name="Collymore A."/>
            <person name="Considine T."/>
            <person name="Cook A."/>
            <person name="Cooke P."/>
            <person name="Corum B."/>
            <person name="Cuomo C."/>
            <person name="David R."/>
            <person name="Dawoe T."/>
            <person name="Degray S."/>
            <person name="Dodge S."/>
            <person name="Dooley K."/>
            <person name="Dorje P."/>
            <person name="Dorjee K."/>
            <person name="Dorris L."/>
            <person name="Duffey N."/>
            <person name="Dupes A."/>
            <person name="Elkins T."/>
            <person name="Engels R."/>
            <person name="Erickson J."/>
            <person name="Farina A."/>
            <person name="Faro S."/>
            <person name="Ferreira P."/>
            <person name="Fischer H."/>
            <person name="Fitzgerald M."/>
            <person name="Foley K."/>
            <person name="Gage D."/>
            <person name="Galagan J."/>
            <person name="Gearin G."/>
            <person name="Gnerre S."/>
            <person name="Gnirke A."/>
            <person name="Goyette A."/>
            <person name="Graham J."/>
            <person name="Grandbois E."/>
            <person name="Gyaltsen K."/>
            <person name="Hafez N."/>
            <person name="Hagopian D."/>
            <person name="Hagos B."/>
            <person name="Hall J."/>
            <person name="Hatcher B."/>
            <person name="Heller A."/>
            <person name="Higgins H."/>
            <person name="Honan T."/>
            <person name="Horn A."/>
            <person name="Houde N."/>
            <person name="Hughes L."/>
            <person name="Hulme W."/>
            <person name="Husby E."/>
            <person name="Iliev I."/>
            <person name="Jaffe D."/>
            <person name="Jones C."/>
            <person name="Kamal M."/>
            <person name="Kamat A."/>
            <person name="Kamvysselis M."/>
            <person name="Karlsson E."/>
            <person name="Kells C."/>
            <person name="Kieu A."/>
            <person name="Kisner P."/>
            <person name="Kodira C."/>
            <person name="Kulbokas E."/>
            <person name="Labutti K."/>
            <person name="Lama D."/>
            <person name="Landers T."/>
            <person name="Leger J."/>
            <person name="Levine S."/>
            <person name="Lewis D."/>
            <person name="Lewis T."/>
            <person name="Lindblad-toh K."/>
            <person name="Liu X."/>
            <person name="Lokyitsang T."/>
            <person name="Lokyitsang Y."/>
            <person name="Lucien O."/>
            <person name="Lui A."/>
            <person name="Ma L.J."/>
            <person name="Mabbitt R."/>
            <person name="Macdonald J."/>
            <person name="Maclean C."/>
            <person name="Major J."/>
            <person name="Manning J."/>
            <person name="Marabella R."/>
            <person name="Maru K."/>
            <person name="Matthews C."/>
            <person name="Mauceli E."/>
            <person name="Mccarthy M."/>
            <person name="Mcdonough S."/>
            <person name="Mcghee T."/>
            <person name="Meldrim J."/>
            <person name="Meneus L."/>
            <person name="Mesirov J."/>
            <person name="Mihalev A."/>
            <person name="Mihova T."/>
            <person name="Mikkelsen T."/>
            <person name="Mlenga V."/>
            <person name="Moru K."/>
            <person name="Mozes J."/>
            <person name="Mulrain L."/>
            <person name="Munson G."/>
            <person name="Naylor J."/>
            <person name="Newes C."/>
            <person name="Nguyen C."/>
            <person name="Nguyen N."/>
            <person name="Nguyen T."/>
            <person name="Nicol R."/>
            <person name="Nielsen C."/>
            <person name="Nizzari M."/>
            <person name="Norbu C."/>
            <person name="Norbu N."/>
            <person name="O'donnell P."/>
            <person name="Okoawo O."/>
            <person name="O'leary S."/>
            <person name="Omotosho B."/>
            <person name="O'neill K."/>
            <person name="Osman S."/>
            <person name="Parker S."/>
            <person name="Perrin D."/>
            <person name="Phunkhang P."/>
            <person name="Piqani B."/>
            <person name="Purcell S."/>
            <person name="Rachupka T."/>
            <person name="Ramasamy U."/>
            <person name="Rameau R."/>
            <person name="Ray V."/>
            <person name="Raymond C."/>
            <person name="Retta R."/>
            <person name="Richardson S."/>
            <person name="Rise C."/>
            <person name="Rodriguez J."/>
            <person name="Rogers J."/>
            <person name="Rogov P."/>
            <person name="Rutman M."/>
            <person name="Schupbach R."/>
            <person name="Seaman C."/>
            <person name="Settipalli S."/>
            <person name="Sharpe T."/>
            <person name="Sheridan J."/>
            <person name="Sherpa N."/>
            <person name="Shi J."/>
            <person name="Smirnov S."/>
            <person name="Smith C."/>
            <person name="Sougnez C."/>
            <person name="Spencer B."/>
            <person name="Stalker J."/>
            <person name="Stange-thomann N."/>
            <person name="Stavropoulos S."/>
            <person name="Stetson K."/>
            <person name="Stone C."/>
            <person name="Stone S."/>
            <person name="Stubbs M."/>
            <person name="Talamas J."/>
            <person name="Tchuinga P."/>
            <person name="Tenzing P."/>
            <person name="Tesfaye S."/>
            <person name="Theodore J."/>
            <person name="Thoulutsang Y."/>
            <person name="Topham K."/>
            <person name="Towey S."/>
            <person name="Tsamla T."/>
            <person name="Tsomo N."/>
            <person name="Vallee D."/>
            <person name="Vassiliev H."/>
            <person name="Venkataraman V."/>
            <person name="Vinson J."/>
            <person name="Vo A."/>
            <person name="Wade C."/>
            <person name="Wang S."/>
            <person name="Wangchuk T."/>
            <person name="Wangdi T."/>
            <person name="Whittaker C."/>
            <person name="Wilkinson J."/>
            <person name="Wu Y."/>
            <person name="Wyman D."/>
            <person name="Yadav S."/>
            <person name="Yang S."/>
            <person name="Yang X."/>
            <person name="Yeager S."/>
            <person name="Yee E."/>
            <person name="Young G."/>
            <person name="Zainoun J."/>
            <person name="Zembeck L."/>
            <person name="Zimmer A."/>
            <person name="Zody M."/>
            <person name="Lander E."/>
        </authorList>
    </citation>
    <scope>NUCLEOTIDE SEQUENCE [LARGE SCALE GENOMIC DNA]</scope>
</reference>
<evidence type="ECO:0000313" key="8">
    <source>
        <dbReference type="Ensembl" id="ENSCSAVP00000013810.1"/>
    </source>
</evidence>
<dbReference type="Proteomes" id="UP000007875">
    <property type="component" value="Unassembled WGS sequence"/>
</dbReference>
<name>H2Z898_CIOSA</name>
<keyword evidence="2" id="KW-0963">Cytoplasm</keyword>
<keyword evidence="3" id="KW-0677">Repeat</keyword>
<feature type="domain" description="CSD" evidence="7">
    <location>
        <begin position="24"/>
        <end position="88"/>
    </location>
</feature>
<dbReference type="SUPFAM" id="SSF50249">
    <property type="entry name" value="Nucleic acid-binding proteins"/>
    <property type="match status" value="5"/>
</dbReference>
<dbReference type="PROSITE" id="PS51857">
    <property type="entry name" value="CSD_2"/>
    <property type="match status" value="3"/>
</dbReference>
<dbReference type="GO" id="GO:0005737">
    <property type="term" value="C:cytoplasm"/>
    <property type="evidence" value="ECO:0007669"/>
    <property type="project" value="UniProtKB-SubCell"/>
</dbReference>
<reference evidence="8" key="2">
    <citation type="submission" date="2025-08" db="UniProtKB">
        <authorList>
            <consortium name="Ensembl"/>
        </authorList>
    </citation>
    <scope>IDENTIFICATION</scope>
</reference>
<comment type="subcellular location">
    <subcellularLocation>
        <location evidence="1">Cytoplasm</location>
    </subcellularLocation>
</comment>
<organism evidence="8 9">
    <name type="scientific">Ciona savignyi</name>
    <name type="common">Pacific transparent sea squirt</name>
    <dbReference type="NCBI Taxonomy" id="51511"/>
    <lineage>
        <taxon>Eukaryota</taxon>
        <taxon>Metazoa</taxon>
        <taxon>Chordata</taxon>
        <taxon>Tunicata</taxon>
        <taxon>Ascidiacea</taxon>
        <taxon>Phlebobranchia</taxon>
        <taxon>Cionidae</taxon>
        <taxon>Ciona</taxon>
    </lineage>
</organism>
<evidence type="ECO:0000259" key="7">
    <source>
        <dbReference type="PROSITE" id="PS51857"/>
    </source>
</evidence>
<evidence type="ECO:0000256" key="2">
    <source>
        <dbReference type="ARBA" id="ARBA00022490"/>
    </source>
</evidence>
<evidence type="ECO:0000256" key="5">
    <source>
        <dbReference type="ARBA" id="ARBA00044751"/>
    </source>
</evidence>
<feature type="region of interest" description="Disordered" evidence="6">
    <location>
        <begin position="761"/>
        <end position="797"/>
    </location>
</feature>
<accession>H2Z898</accession>
<evidence type="ECO:0000256" key="6">
    <source>
        <dbReference type="SAM" id="MobiDB-lite"/>
    </source>
</evidence>
<dbReference type="CDD" id="cd04458">
    <property type="entry name" value="CSP_CDS"/>
    <property type="match status" value="2"/>
</dbReference>
<dbReference type="InterPro" id="IPR011129">
    <property type="entry name" value="CSD"/>
</dbReference>
<dbReference type="Gene3D" id="2.40.50.140">
    <property type="entry name" value="Nucleic acid-binding proteins"/>
    <property type="match status" value="6"/>
</dbReference>
<dbReference type="GeneTree" id="ENSGT00390000016950"/>
<dbReference type="Pfam" id="PF00313">
    <property type="entry name" value="CSD"/>
    <property type="match status" value="3"/>
</dbReference>
<dbReference type="InterPro" id="IPR012340">
    <property type="entry name" value="NA-bd_OB-fold"/>
</dbReference>
<feature type="domain" description="CSD" evidence="7">
    <location>
        <begin position="364"/>
        <end position="430"/>
    </location>
</feature>
<keyword evidence="9" id="KW-1185">Reference proteome</keyword>
<sequence length="797" mass="88802">TTSPHPVTPVPSPGLPNSNGYRSRETGVIEKLLVSYGFIKCADREGRLFFHYSQFHGEAHTLHINDEIEFEVSMDTRTGKPVAVQVVKLQKGTVVFEVLSEDRILGEVTNPAPPLSLIPGQNTMNAVPGGTTRKLGSLSYERMGEFFFLHYSACDLTNPNLALLPGDKVSFNIATEKRTGVMRARKITLVERAPPKRFNGIVTAMKESFGFIERSDIVKEIFFHYSEVLANVPDLHVGDHVEFSVQERNNKDVATEIRLLPLGSVQLEEISNELYVGTIEKPLPAKAPNKVMNEVRFKASKIFLIQRKRIRFGEKDRAANCLHTLCKGDQVSFLTITDKRNGQQRAAGVTLLLEKTIIVSKEKREQGIVAAVKEGFGFIKCVERDSRLFFHCCEMLDPAHHVRMSDEVQFTVLLDPVAEKQRMHATRIKVLPKGSVIFHTVTDQAYTGIVETLPGASPNTDWMDALSLKVGDTVSWCYTGCGVWVLFPLSLPEADPSTNASTPKQETPETDENDSNTEKLSDVSLSPRLENTEGSRGCFGWISTLKDTFGFIESLDHGSEIFFHYSEMQAPIEKYKGWLPCHLSHWNQSCFKSVDKIFHTSWIEPSSNYVHHITGKVLKPLKSVNPTQTSYQGLIEYKETDESGTTSPLSLSDRRDFIQVGDKVTFQVGIISSDVNTNCQRAANVNVNRETVRATVDSIKGEFGFINYEVKGGDTTGGSGKLFFHMSEVRDATQSIVAGALVEFSVIYNQRSGKFSASKVRVAEAQPKQQRPERLRLRSSCESSGPTVSVLRQPRGP</sequence>
<dbReference type="GO" id="GO:0003723">
    <property type="term" value="F:RNA binding"/>
    <property type="evidence" value="ECO:0007669"/>
    <property type="project" value="UniProtKB-KW"/>
</dbReference>
<dbReference type="Pfam" id="PF23456">
    <property type="entry name" value="CSDE1"/>
    <property type="match status" value="2"/>
</dbReference>
<feature type="compositionally biased region" description="Polar residues" evidence="6">
    <location>
        <begin position="496"/>
        <end position="505"/>
    </location>
</feature>
<evidence type="ECO:0000256" key="1">
    <source>
        <dbReference type="ARBA" id="ARBA00004496"/>
    </source>
</evidence>
<evidence type="ECO:0000256" key="3">
    <source>
        <dbReference type="ARBA" id="ARBA00022737"/>
    </source>
</evidence>
<dbReference type="InterPro" id="IPR002059">
    <property type="entry name" value="CSP_DNA-bd"/>
</dbReference>
<feature type="compositionally biased region" description="Pro residues" evidence="6">
    <location>
        <begin position="1"/>
        <end position="14"/>
    </location>
</feature>
<keyword evidence="4" id="KW-0694">RNA-binding</keyword>
<feature type="domain" description="CSD" evidence="7">
    <location>
        <begin position="197"/>
        <end position="259"/>
    </location>
</feature>
<proteinExistence type="inferred from homology"/>
<evidence type="ECO:0000313" key="9">
    <source>
        <dbReference type="Proteomes" id="UP000007875"/>
    </source>
</evidence>
<dbReference type="PANTHER" id="PTHR12913:SF1">
    <property type="entry name" value="COLD SHOCK DOMAIN-CONTAINING PROTEIN E1"/>
    <property type="match status" value="1"/>
</dbReference>
<dbReference type="SMART" id="SM00357">
    <property type="entry name" value="CSP"/>
    <property type="match status" value="4"/>
</dbReference>
<reference evidence="8" key="3">
    <citation type="submission" date="2025-09" db="UniProtKB">
        <authorList>
            <consortium name="Ensembl"/>
        </authorList>
    </citation>
    <scope>IDENTIFICATION</scope>
</reference>
<dbReference type="AlphaFoldDB" id="H2Z898"/>
<protein>
    <recommendedName>
        <fullName evidence="7">CSD domain-containing protein</fullName>
    </recommendedName>
</protein>
<dbReference type="InterPro" id="IPR056400">
    <property type="entry name" value="CSDE1"/>
</dbReference>
<dbReference type="PANTHER" id="PTHR12913">
    <property type="entry name" value="UNR PROTEIN N-RAS UPSTREAM GENE PROTEIN"/>
    <property type="match status" value="1"/>
</dbReference>
<dbReference type="Ensembl" id="ENSCSAVT00000013969.1">
    <property type="protein sequence ID" value="ENSCSAVP00000013810.1"/>
    <property type="gene ID" value="ENSCSAVG00000008100.1"/>
</dbReference>